<keyword evidence="2" id="KW-1185">Reference proteome</keyword>
<comment type="caution">
    <text evidence="1">The sequence shown here is derived from an EMBL/GenBank/DDBJ whole genome shotgun (WGS) entry which is preliminary data.</text>
</comment>
<name>A0A6G0XAL1_APHCR</name>
<accession>A0A6G0XAL1</accession>
<proteinExistence type="predicted"/>
<dbReference type="Proteomes" id="UP000478052">
    <property type="component" value="Unassembled WGS sequence"/>
</dbReference>
<sequence>RDCHRVSPPAPVVGCVRGRPGRPVAPVISQPVVRPSAPALVISIFKMSHIGSFPLWSLHQTGSTTGPLRPH</sequence>
<protein>
    <submittedName>
        <fullName evidence="1">Uncharacterized protein</fullName>
    </submittedName>
</protein>
<evidence type="ECO:0000313" key="1">
    <source>
        <dbReference type="EMBL" id="KAF0737138.1"/>
    </source>
</evidence>
<gene>
    <name evidence="1" type="ORF">FWK35_00026267</name>
</gene>
<dbReference type="EMBL" id="VUJU01007999">
    <property type="protein sequence ID" value="KAF0737138.1"/>
    <property type="molecule type" value="Genomic_DNA"/>
</dbReference>
<organism evidence="1 2">
    <name type="scientific">Aphis craccivora</name>
    <name type="common">Cowpea aphid</name>
    <dbReference type="NCBI Taxonomy" id="307492"/>
    <lineage>
        <taxon>Eukaryota</taxon>
        <taxon>Metazoa</taxon>
        <taxon>Ecdysozoa</taxon>
        <taxon>Arthropoda</taxon>
        <taxon>Hexapoda</taxon>
        <taxon>Insecta</taxon>
        <taxon>Pterygota</taxon>
        <taxon>Neoptera</taxon>
        <taxon>Paraneoptera</taxon>
        <taxon>Hemiptera</taxon>
        <taxon>Sternorrhyncha</taxon>
        <taxon>Aphidomorpha</taxon>
        <taxon>Aphidoidea</taxon>
        <taxon>Aphididae</taxon>
        <taxon>Aphidini</taxon>
        <taxon>Aphis</taxon>
        <taxon>Aphis</taxon>
    </lineage>
</organism>
<feature type="non-terminal residue" evidence="1">
    <location>
        <position position="1"/>
    </location>
</feature>
<reference evidence="1 2" key="1">
    <citation type="submission" date="2019-08" db="EMBL/GenBank/DDBJ databases">
        <title>Whole genome of Aphis craccivora.</title>
        <authorList>
            <person name="Voronova N.V."/>
            <person name="Shulinski R.S."/>
            <person name="Bandarenka Y.V."/>
            <person name="Zhorov D.G."/>
            <person name="Warner D."/>
        </authorList>
    </citation>
    <scope>NUCLEOTIDE SEQUENCE [LARGE SCALE GENOMIC DNA]</scope>
    <source>
        <strain evidence="1">180601</strain>
        <tissue evidence="1">Whole Body</tissue>
    </source>
</reference>
<dbReference type="AlphaFoldDB" id="A0A6G0XAL1"/>
<evidence type="ECO:0000313" key="2">
    <source>
        <dbReference type="Proteomes" id="UP000478052"/>
    </source>
</evidence>